<dbReference type="SUPFAM" id="SSF56322">
    <property type="entry name" value="ADC synthase"/>
    <property type="match status" value="1"/>
</dbReference>
<dbReference type="Proteomes" id="UP000559626">
    <property type="component" value="Unassembled WGS sequence"/>
</dbReference>
<accession>A0A7Y0FLY0</accession>
<evidence type="ECO:0000259" key="1">
    <source>
        <dbReference type="Pfam" id="PF00425"/>
    </source>
</evidence>
<dbReference type="PANTHER" id="PTHR42839">
    <property type="entry name" value="ISOCHORISMATE SYNTHASE ENTC"/>
    <property type="match status" value="1"/>
</dbReference>
<dbReference type="InterPro" id="IPR005801">
    <property type="entry name" value="ADC_synthase"/>
</dbReference>
<evidence type="ECO:0000313" key="3">
    <source>
        <dbReference type="Proteomes" id="UP000559626"/>
    </source>
</evidence>
<gene>
    <name evidence="2" type="ORF">HHL22_07000</name>
</gene>
<dbReference type="EMBL" id="JABBGH010000001">
    <property type="protein sequence ID" value="NML64950.1"/>
    <property type="molecule type" value="Genomic_DNA"/>
</dbReference>
<comment type="caution">
    <text evidence="2">The sequence shown here is derived from an EMBL/GenBank/DDBJ whole genome shotgun (WGS) entry which is preliminary data.</text>
</comment>
<evidence type="ECO:0000313" key="2">
    <source>
        <dbReference type="EMBL" id="NML64950.1"/>
    </source>
</evidence>
<dbReference type="AlphaFoldDB" id="A0A7Y0FLY0"/>
<dbReference type="RefSeq" id="WP_169530215.1">
    <property type="nucleotide sequence ID" value="NZ_JABBGH010000001.1"/>
</dbReference>
<sequence length="419" mass="45112">MPFSPTLRLLAWPATAAALDFWARLRHVVAGALRTGRPLALWREPGAPHPRLLVARSLEAAYTGLPPALDAQAPAGFAFFPFQDSDHNPAFFLPADVQYDLAEPAAVAVAPAARELVPSLTAWLAHAPEPAAPLAWHYSPRPAPPTAPAAAYEQLVRQGVAAIASRQVTKVVTSRAATRPLPPGFDALTAFRHLAGQHPRALVSLVSVPGAGTWLGASPEILAEVSADGFFRTMALAGTQPAVAGQAPQAAIWRQKEIEEQALVARYIVSCFKQLRLRDYLEEGPRTVAAGQLLHLRTDFEVDFKNVPHPAALGTDMLRLLHPTSAVGGMPKAAALGFLQQHEGYDRAYYSGFLGPVNVAAPGISRLFVNLRCLQLRPEQAVLYAGTGLTIDSDPLREWQETELKMQTVGSELMRGRAT</sequence>
<dbReference type="PANTHER" id="PTHR42839:SF2">
    <property type="entry name" value="ISOCHORISMATE SYNTHASE ENTC"/>
    <property type="match status" value="1"/>
</dbReference>
<dbReference type="Gene3D" id="3.60.120.10">
    <property type="entry name" value="Anthranilate synthase"/>
    <property type="match status" value="1"/>
</dbReference>
<protein>
    <submittedName>
        <fullName evidence="2">Chorismate-binding protein</fullName>
    </submittedName>
</protein>
<organism evidence="2 3">
    <name type="scientific">Hymenobacter polaris</name>
    <dbReference type="NCBI Taxonomy" id="2682546"/>
    <lineage>
        <taxon>Bacteria</taxon>
        <taxon>Pseudomonadati</taxon>
        <taxon>Bacteroidota</taxon>
        <taxon>Cytophagia</taxon>
        <taxon>Cytophagales</taxon>
        <taxon>Hymenobacteraceae</taxon>
        <taxon>Hymenobacter</taxon>
    </lineage>
</organism>
<feature type="domain" description="Chorismate-utilising enzyme C-terminal" evidence="1">
    <location>
        <begin position="150"/>
        <end position="405"/>
    </location>
</feature>
<proteinExistence type="predicted"/>
<dbReference type="InterPro" id="IPR015890">
    <property type="entry name" value="Chorismate_C"/>
</dbReference>
<name>A0A7Y0FLY0_9BACT</name>
<reference evidence="2 3" key="1">
    <citation type="submission" date="2020-04" db="EMBL/GenBank/DDBJ databases">
        <title>Hymenobacter polaris sp. nov., isolated from Arctic soil.</title>
        <authorList>
            <person name="Dahal R.H."/>
        </authorList>
    </citation>
    <scope>NUCLEOTIDE SEQUENCE [LARGE SCALE GENOMIC DNA]</scope>
    <source>
        <strain evidence="2 3">RP-2-7</strain>
    </source>
</reference>
<keyword evidence="3" id="KW-1185">Reference proteome</keyword>
<dbReference type="Pfam" id="PF00425">
    <property type="entry name" value="Chorismate_bind"/>
    <property type="match status" value="1"/>
</dbReference>